<accession>A0A9X3XJ27</accession>
<dbReference type="PANTHER" id="PTHR43284">
    <property type="entry name" value="ASPARAGINE SYNTHETASE (GLUTAMINE-HYDROLYZING)"/>
    <property type="match status" value="1"/>
</dbReference>
<name>A0A9X3XJ27_9CLOT</name>
<proteinExistence type="predicted"/>
<evidence type="ECO:0000256" key="1">
    <source>
        <dbReference type="ARBA" id="ARBA00005187"/>
    </source>
</evidence>
<dbReference type="EMBL" id="JAMRYU010000007">
    <property type="protein sequence ID" value="MDC4240153.1"/>
    <property type="molecule type" value="Genomic_DNA"/>
</dbReference>
<gene>
    <name evidence="5" type="ORF">NE398_08245</name>
</gene>
<keyword evidence="3" id="KW-0028">Amino-acid biosynthesis</keyword>
<comment type="pathway">
    <text evidence="1">Amino-acid biosynthesis; L-asparagine biosynthesis; L-asparagine from L-aspartate (L-Gln route): step 1/1.</text>
</comment>
<evidence type="ECO:0000313" key="6">
    <source>
        <dbReference type="Proteomes" id="UP001141183"/>
    </source>
</evidence>
<dbReference type="GO" id="GO:0005829">
    <property type="term" value="C:cytosol"/>
    <property type="evidence" value="ECO:0007669"/>
    <property type="project" value="TreeGrafter"/>
</dbReference>
<dbReference type="GO" id="GO:0004066">
    <property type="term" value="F:asparagine synthase (glutamine-hydrolyzing) activity"/>
    <property type="evidence" value="ECO:0007669"/>
    <property type="project" value="UniProtKB-EC"/>
</dbReference>
<dbReference type="InterPro" id="IPR014729">
    <property type="entry name" value="Rossmann-like_a/b/a_fold"/>
</dbReference>
<dbReference type="PANTHER" id="PTHR43284:SF1">
    <property type="entry name" value="ASPARAGINE SYNTHETASE"/>
    <property type="match status" value="1"/>
</dbReference>
<evidence type="ECO:0000256" key="3">
    <source>
        <dbReference type="ARBA" id="ARBA00022888"/>
    </source>
</evidence>
<dbReference type="Proteomes" id="UP001141183">
    <property type="component" value="Unassembled WGS sequence"/>
</dbReference>
<keyword evidence="5" id="KW-0436">Ligase</keyword>
<dbReference type="InterPro" id="IPR051786">
    <property type="entry name" value="ASN_synthetase/amidase"/>
</dbReference>
<organism evidence="5 6">
    <name type="scientific">Clostridium tertium</name>
    <dbReference type="NCBI Taxonomy" id="1559"/>
    <lineage>
        <taxon>Bacteria</taxon>
        <taxon>Bacillati</taxon>
        <taxon>Bacillota</taxon>
        <taxon>Clostridia</taxon>
        <taxon>Eubacteriales</taxon>
        <taxon>Clostridiaceae</taxon>
        <taxon>Clostridium</taxon>
    </lineage>
</organism>
<keyword evidence="6" id="KW-1185">Reference proteome</keyword>
<dbReference type="AlphaFoldDB" id="A0A9X3XJ27"/>
<sequence length="636" mass="74745">MKYRRGFIITDKVIEVPSHFNTLKINDFYFSYDSCSEMSSKICEKKFVVVLGKVVDLILESNNVNVICEKLLSTYIKSEDEFIKSMDDLAGRFIIIWGDEDNLKICNDATGMRSIFYHKVENIISSHCALIQEITKDSYIKTIKKFKEFSSHCMPANYSPVENVLVLTPNTFLDSKNKTVVRFWPRENLENNTLDNVVESVIKYTDIQLKLLENKYKIINSLSGGMDSRTTLALLKEHVDDITFFTYSRKKNSITRKDNIIVKKIVDDLNLKHESFEIDENTSTYEFEELKKILVKNTVSNHSFTLASQYLKRYSSDDLIHIRSNLYEIGQCYYRSYMNLPKELTIRDAIKCYSSKAINDDEVIEIYEQYLKTVDMNKIFNYDPYDILYWEQRMGTWLSQVISETDIAHDTYILFNNRRILSDILSVSNKDKLKLNVFKEIINKKWSVLNYWGINEISTLKHKIDKEFDEYGEIFEEVNFYSGNLNDDKKDIAINYFEDERRLKFNMIKGDPQEGDFAEAVIKIKNDRKNKCYIYIRSPYRNNIVRDKIFYQVFINGIIMAEEDICCWDNSNIISISEIESIDNLEVKIRIISKDNCGNYSWGRHSRILIERIVLSDEKTTTKERVSATSPYTIIF</sequence>
<dbReference type="GO" id="GO:0006529">
    <property type="term" value="P:asparagine biosynthetic process"/>
    <property type="evidence" value="ECO:0007669"/>
    <property type="project" value="UniProtKB-KW"/>
</dbReference>
<dbReference type="SUPFAM" id="SSF52402">
    <property type="entry name" value="Adenine nucleotide alpha hydrolases-like"/>
    <property type="match status" value="1"/>
</dbReference>
<evidence type="ECO:0000313" key="5">
    <source>
        <dbReference type="EMBL" id="MDC4240153.1"/>
    </source>
</evidence>
<comment type="caution">
    <text evidence="5">The sequence shown here is derived from an EMBL/GenBank/DDBJ whole genome shotgun (WGS) entry which is preliminary data.</text>
</comment>
<protein>
    <recommendedName>
        <fullName evidence="2">asparagine synthase (glutamine-hydrolyzing)</fullName>
        <ecNumber evidence="2">6.3.5.4</ecNumber>
    </recommendedName>
</protein>
<evidence type="ECO:0000256" key="2">
    <source>
        <dbReference type="ARBA" id="ARBA00012737"/>
    </source>
</evidence>
<dbReference type="EC" id="6.3.5.4" evidence="2"/>
<evidence type="ECO:0000256" key="4">
    <source>
        <dbReference type="ARBA" id="ARBA00048741"/>
    </source>
</evidence>
<dbReference type="Gene3D" id="3.40.50.620">
    <property type="entry name" value="HUPs"/>
    <property type="match status" value="1"/>
</dbReference>
<comment type="catalytic activity">
    <reaction evidence="4">
        <text>L-aspartate + L-glutamine + ATP + H2O = L-asparagine + L-glutamate + AMP + diphosphate + H(+)</text>
        <dbReference type="Rhea" id="RHEA:12228"/>
        <dbReference type="ChEBI" id="CHEBI:15377"/>
        <dbReference type="ChEBI" id="CHEBI:15378"/>
        <dbReference type="ChEBI" id="CHEBI:29985"/>
        <dbReference type="ChEBI" id="CHEBI:29991"/>
        <dbReference type="ChEBI" id="CHEBI:30616"/>
        <dbReference type="ChEBI" id="CHEBI:33019"/>
        <dbReference type="ChEBI" id="CHEBI:58048"/>
        <dbReference type="ChEBI" id="CHEBI:58359"/>
        <dbReference type="ChEBI" id="CHEBI:456215"/>
        <dbReference type="EC" id="6.3.5.4"/>
    </reaction>
</comment>
<reference evidence="5" key="1">
    <citation type="submission" date="2022-05" db="EMBL/GenBank/DDBJ databases">
        <title>Draft genome sequence of Clostridium tertium strain CP3 isolated from Peru.</title>
        <authorList>
            <person name="Hurtado R."/>
            <person name="Lima L."/>
            <person name="Sousa T."/>
            <person name="Jaiswal A.K."/>
            <person name="Tiwari S."/>
            <person name="Maturrano L."/>
            <person name="Brenig B."/>
            <person name="Azevedo V."/>
        </authorList>
    </citation>
    <scope>NUCLEOTIDE SEQUENCE</scope>
    <source>
        <strain evidence="5">CP3</strain>
    </source>
</reference>
<keyword evidence="3" id="KW-0061">Asparagine biosynthesis</keyword>